<dbReference type="AlphaFoldDB" id="A0A0P1ANV3"/>
<dbReference type="Proteomes" id="UP000054928">
    <property type="component" value="Unassembled WGS sequence"/>
</dbReference>
<accession>A0A0P1ANV3</accession>
<keyword evidence="2" id="KW-1185">Reference proteome</keyword>
<reference evidence="2" key="1">
    <citation type="submission" date="2014-09" db="EMBL/GenBank/DDBJ databases">
        <authorList>
            <person name="Sharma Rahul"/>
            <person name="Thines Marco"/>
        </authorList>
    </citation>
    <scope>NUCLEOTIDE SEQUENCE [LARGE SCALE GENOMIC DNA]</scope>
</reference>
<organism evidence="1 2">
    <name type="scientific">Plasmopara halstedii</name>
    <name type="common">Downy mildew of sunflower</name>
    <dbReference type="NCBI Taxonomy" id="4781"/>
    <lineage>
        <taxon>Eukaryota</taxon>
        <taxon>Sar</taxon>
        <taxon>Stramenopiles</taxon>
        <taxon>Oomycota</taxon>
        <taxon>Peronosporomycetes</taxon>
        <taxon>Peronosporales</taxon>
        <taxon>Peronosporaceae</taxon>
        <taxon>Plasmopara</taxon>
    </lineage>
</organism>
<dbReference type="EMBL" id="CCYD01000653">
    <property type="protein sequence ID" value="CEG43065.1"/>
    <property type="molecule type" value="Genomic_DNA"/>
</dbReference>
<name>A0A0P1ANV3_PLAHL</name>
<evidence type="ECO:0000313" key="1">
    <source>
        <dbReference type="EMBL" id="CEG43065.1"/>
    </source>
</evidence>
<proteinExistence type="predicted"/>
<dbReference type="RefSeq" id="XP_024579434.1">
    <property type="nucleotide sequence ID" value="XM_024729015.1"/>
</dbReference>
<evidence type="ECO:0000313" key="2">
    <source>
        <dbReference type="Proteomes" id="UP000054928"/>
    </source>
</evidence>
<dbReference type="GeneID" id="36408341"/>
<sequence>MAKKRQASKSIIVVSDLGIPSTHHGRIWRKLRRDTTIGQRDRHTLTGNEGKNQVYMIAQTVPNHAERPYTCVPSQGLLHEAKEGSALGIPLLTWPALLTAGARRLCHFKRFNLVIRDRWFFLPRLCIRRRCCNLLGLENRKVQLLLLHEIIIA</sequence>
<protein>
    <submittedName>
        <fullName evidence="1">Uncharacterized protein</fullName>
    </submittedName>
</protein>